<keyword evidence="1" id="KW-0472">Membrane</keyword>
<name>A0A4Q5M4R3_9BACT</name>
<dbReference type="RefSeq" id="WP_130019848.1">
    <property type="nucleotide sequence ID" value="NZ_SEWF01000005.1"/>
</dbReference>
<organism evidence="2 3">
    <name type="scientific">Emticicia agri</name>
    <dbReference type="NCBI Taxonomy" id="2492393"/>
    <lineage>
        <taxon>Bacteria</taxon>
        <taxon>Pseudomonadati</taxon>
        <taxon>Bacteroidota</taxon>
        <taxon>Cytophagia</taxon>
        <taxon>Cytophagales</taxon>
        <taxon>Leadbetterellaceae</taxon>
        <taxon>Emticicia</taxon>
    </lineage>
</organism>
<dbReference type="OrthoDB" id="964620at2"/>
<keyword evidence="1" id="KW-0812">Transmembrane</keyword>
<comment type="caution">
    <text evidence="2">The sequence shown here is derived from an EMBL/GenBank/DDBJ whole genome shotgun (WGS) entry which is preliminary data.</text>
</comment>
<dbReference type="EMBL" id="SEWF01000005">
    <property type="protein sequence ID" value="RYU96893.1"/>
    <property type="molecule type" value="Genomic_DNA"/>
</dbReference>
<dbReference type="AlphaFoldDB" id="A0A4Q5M4R3"/>
<proteinExistence type="predicted"/>
<accession>A0A4Q5M4R3</accession>
<evidence type="ECO:0000313" key="2">
    <source>
        <dbReference type="EMBL" id="RYU96893.1"/>
    </source>
</evidence>
<gene>
    <name evidence="2" type="ORF">EWM59_05025</name>
</gene>
<reference evidence="2 3" key="1">
    <citation type="submission" date="2019-02" db="EMBL/GenBank/DDBJ databases">
        <title>Bacterial novel species Emticicia sp. 17J42-9 isolated from soil.</title>
        <authorList>
            <person name="Jung H.-Y."/>
        </authorList>
    </citation>
    <scope>NUCLEOTIDE SEQUENCE [LARGE SCALE GENOMIC DNA]</scope>
    <source>
        <strain evidence="2 3">17J42-9</strain>
    </source>
</reference>
<keyword evidence="3" id="KW-1185">Reference proteome</keyword>
<keyword evidence="1" id="KW-1133">Transmembrane helix</keyword>
<evidence type="ECO:0000256" key="1">
    <source>
        <dbReference type="SAM" id="Phobius"/>
    </source>
</evidence>
<feature type="transmembrane region" description="Helical" evidence="1">
    <location>
        <begin position="29"/>
        <end position="62"/>
    </location>
</feature>
<sequence>MHPNQLKDNSPEPVTATSKNKIWTVFFAIMYPIITVFGLLFTGIVAIFSAISRVFVFILRLIKK</sequence>
<dbReference type="Proteomes" id="UP000293162">
    <property type="component" value="Unassembled WGS sequence"/>
</dbReference>
<evidence type="ECO:0000313" key="3">
    <source>
        <dbReference type="Proteomes" id="UP000293162"/>
    </source>
</evidence>
<protein>
    <submittedName>
        <fullName evidence="2">Uncharacterized protein</fullName>
    </submittedName>
</protein>